<evidence type="ECO:0000259" key="6">
    <source>
        <dbReference type="Pfam" id="PF00496"/>
    </source>
</evidence>
<gene>
    <name evidence="7" type="ORF">F8153_12400</name>
</gene>
<name>A0A833HM96_9FIRM</name>
<dbReference type="PROSITE" id="PS01040">
    <property type="entry name" value="SBP_BACTERIAL_5"/>
    <property type="match status" value="1"/>
</dbReference>
<dbReference type="PIRSF" id="PIRSF002741">
    <property type="entry name" value="MppA"/>
    <property type="match status" value="1"/>
</dbReference>
<dbReference type="GO" id="GO:0042597">
    <property type="term" value="C:periplasmic space"/>
    <property type="evidence" value="ECO:0007669"/>
    <property type="project" value="UniProtKB-ARBA"/>
</dbReference>
<dbReference type="GO" id="GO:0043190">
    <property type="term" value="C:ATP-binding cassette (ABC) transporter complex"/>
    <property type="evidence" value="ECO:0007669"/>
    <property type="project" value="InterPro"/>
</dbReference>
<dbReference type="Proteomes" id="UP000465601">
    <property type="component" value="Unassembled WGS sequence"/>
</dbReference>
<feature type="domain" description="Solute-binding protein family 5" evidence="6">
    <location>
        <begin position="86"/>
        <end position="449"/>
    </location>
</feature>
<dbReference type="Gene3D" id="3.40.190.10">
    <property type="entry name" value="Periplasmic binding protein-like II"/>
    <property type="match status" value="1"/>
</dbReference>
<dbReference type="GO" id="GO:1904680">
    <property type="term" value="F:peptide transmembrane transporter activity"/>
    <property type="evidence" value="ECO:0007669"/>
    <property type="project" value="TreeGrafter"/>
</dbReference>
<feature type="signal peptide" evidence="5">
    <location>
        <begin position="1"/>
        <end position="21"/>
    </location>
</feature>
<evidence type="ECO:0000256" key="2">
    <source>
        <dbReference type="ARBA" id="ARBA00005695"/>
    </source>
</evidence>
<sequence length="543" mass="62640">MKKKVLVLFLILILAITGCSTQEPVEEPNDEEEIVENYLPAEGGTLNLTITRFNNLNPLFNNNRSLNQLHKLIYQGLLKFNDKVDLEGVLAEKWEVSQDGQSIDFTLRKDVKWHDGEAFTAEDVIFTFDAIKGNIDKISNPSVYNISIKHISDIKILQENVLRVTFTRPFSNGLEVMTFPILPKHLFEEKDLKLMLSEDFPLIGTGPYKLKDYQKMRAITLMKNQEYWGAKPYINEIQVSIVPDRAAQLSIFENEEIHVAEPTTLDWGKYVDHKDIRVFEYASNKYEFIGFNFRNPVLQDINIRRAIAYGIDRHKLISNVYMGHGTAVDVPIFPESWLYDENSIKYGYDTAKAKEALEASGYHLREGSVRSNEDGEALKLKLITNKDNPLRERTAHFIKEELTALGIEVEVQLLDWEEFNNALNTDEYDMILGGWELSMGQDLAFAFHSSHIGDTNFIAYESEEMDLLLEDAFKATTREEKVAKYSEVQQLIINDLPYFSLFFQNRALLVKKSVYGDFDPRMDDIYNDIEDWYINRVEDPAGN</sequence>
<dbReference type="EMBL" id="WBZB01000044">
    <property type="protein sequence ID" value="KAB3527261.1"/>
    <property type="molecule type" value="Genomic_DNA"/>
</dbReference>
<feature type="chain" id="PRO_5039073272" evidence="5">
    <location>
        <begin position="22"/>
        <end position="543"/>
    </location>
</feature>
<accession>A0A833HM96</accession>
<dbReference type="AlphaFoldDB" id="A0A833HM96"/>
<comment type="subcellular location">
    <subcellularLocation>
        <location evidence="1">Cell membrane</location>
        <topology evidence="1">Lipid-anchor</topology>
    </subcellularLocation>
</comment>
<dbReference type="Gene3D" id="3.10.105.10">
    <property type="entry name" value="Dipeptide-binding Protein, Domain 3"/>
    <property type="match status" value="1"/>
</dbReference>
<keyword evidence="4 5" id="KW-0732">Signal</keyword>
<dbReference type="OrthoDB" id="9772924at2"/>
<dbReference type="InterPro" id="IPR000914">
    <property type="entry name" value="SBP_5_dom"/>
</dbReference>
<proteinExistence type="inferred from homology"/>
<dbReference type="CDD" id="cd08513">
    <property type="entry name" value="PBP2_thermophilic_Hb8_like"/>
    <property type="match status" value="1"/>
</dbReference>
<evidence type="ECO:0000313" key="7">
    <source>
        <dbReference type="EMBL" id="KAB3527261.1"/>
    </source>
</evidence>
<dbReference type="PANTHER" id="PTHR30290:SF9">
    <property type="entry name" value="OLIGOPEPTIDE-BINDING PROTEIN APPA"/>
    <property type="match status" value="1"/>
</dbReference>
<comment type="caution">
    <text evidence="7">The sequence shown here is derived from an EMBL/GenBank/DDBJ whole genome shotgun (WGS) entry which is preliminary data.</text>
</comment>
<evidence type="ECO:0000256" key="5">
    <source>
        <dbReference type="SAM" id="SignalP"/>
    </source>
</evidence>
<dbReference type="InterPro" id="IPR039424">
    <property type="entry name" value="SBP_5"/>
</dbReference>
<comment type="similarity">
    <text evidence="2">Belongs to the bacterial solute-binding protein 5 family.</text>
</comment>
<organism evidence="7 8">
    <name type="scientific">Alkaliphilus serpentinus</name>
    <dbReference type="NCBI Taxonomy" id="1482731"/>
    <lineage>
        <taxon>Bacteria</taxon>
        <taxon>Bacillati</taxon>
        <taxon>Bacillota</taxon>
        <taxon>Clostridia</taxon>
        <taxon>Peptostreptococcales</taxon>
        <taxon>Natronincolaceae</taxon>
        <taxon>Alkaliphilus</taxon>
    </lineage>
</organism>
<dbReference type="Pfam" id="PF00496">
    <property type="entry name" value="SBP_bac_5"/>
    <property type="match status" value="1"/>
</dbReference>
<dbReference type="Gene3D" id="3.90.76.10">
    <property type="entry name" value="Dipeptide-binding Protein, Domain 1"/>
    <property type="match status" value="1"/>
</dbReference>
<evidence type="ECO:0000256" key="1">
    <source>
        <dbReference type="ARBA" id="ARBA00004193"/>
    </source>
</evidence>
<dbReference type="InterPro" id="IPR030678">
    <property type="entry name" value="Peptide/Ni-bd"/>
</dbReference>
<dbReference type="PROSITE" id="PS51257">
    <property type="entry name" value="PROKAR_LIPOPROTEIN"/>
    <property type="match status" value="1"/>
</dbReference>
<dbReference type="RefSeq" id="WP_151866671.1">
    <property type="nucleotide sequence ID" value="NZ_WBZB01000044.1"/>
</dbReference>
<evidence type="ECO:0000313" key="8">
    <source>
        <dbReference type="Proteomes" id="UP000465601"/>
    </source>
</evidence>
<reference evidence="7 8" key="1">
    <citation type="submission" date="2019-10" db="EMBL/GenBank/DDBJ databases">
        <title>Alkaliphilus serpentinus sp. nov. and Alkaliphilus pronyensis sp. nov., two novel anaerobic alkaliphilic species isolated from the serpentinized-hosted hydrothermal field of the Prony Bay (New Caledonia).</title>
        <authorList>
            <person name="Postec A."/>
        </authorList>
    </citation>
    <scope>NUCLEOTIDE SEQUENCE [LARGE SCALE GENOMIC DNA]</scope>
    <source>
        <strain evidence="7 8">LacT</strain>
    </source>
</reference>
<dbReference type="GO" id="GO:0015833">
    <property type="term" value="P:peptide transport"/>
    <property type="evidence" value="ECO:0007669"/>
    <property type="project" value="TreeGrafter"/>
</dbReference>
<evidence type="ECO:0000256" key="3">
    <source>
        <dbReference type="ARBA" id="ARBA00022448"/>
    </source>
</evidence>
<evidence type="ECO:0000256" key="4">
    <source>
        <dbReference type="ARBA" id="ARBA00022729"/>
    </source>
</evidence>
<keyword evidence="8" id="KW-1185">Reference proteome</keyword>
<dbReference type="InterPro" id="IPR023765">
    <property type="entry name" value="SBP_5_CS"/>
</dbReference>
<dbReference type="SUPFAM" id="SSF53850">
    <property type="entry name" value="Periplasmic binding protein-like II"/>
    <property type="match status" value="1"/>
</dbReference>
<keyword evidence="3" id="KW-0813">Transport</keyword>
<protein>
    <submittedName>
        <fullName evidence="7">Peptide ABC transporter substrate-binding protein</fullName>
    </submittedName>
</protein>
<dbReference type="PANTHER" id="PTHR30290">
    <property type="entry name" value="PERIPLASMIC BINDING COMPONENT OF ABC TRANSPORTER"/>
    <property type="match status" value="1"/>
</dbReference>